<protein>
    <submittedName>
        <fullName evidence="1">Uncharacterized protein</fullName>
    </submittedName>
</protein>
<sequence>MMSAGYCIVHVNGLDRLCCRRDLLLSPTLLYFSGNTMTTTTTTTYYAPLIAPSEASRYANPLRTMLVVVPEQADPDEPTKLVQAAIKAYGGRAIGLMHLDVPKIIRTDMDLVKVISGLPQKANYNSTETNWTVVFRHSRNEKWTWFITKWMRAGGCARFWYFSGPSGRVGQGYAIKRTCTSRQTYLVKSCLSSVLRCLRERQYAIHDARRVKVPSRLRYVNV</sequence>
<dbReference type="Proteomes" id="UP000033140">
    <property type="component" value="Unassembled WGS sequence"/>
</dbReference>
<proteinExistence type="predicted"/>
<comment type="caution">
    <text evidence="1">The sequence shown here is derived from an EMBL/GenBank/DDBJ whole genome shotgun (WGS) entry which is preliminary data.</text>
</comment>
<keyword evidence="2" id="KW-1185">Reference proteome</keyword>
<name>A0A0E9NAW4_SAICN</name>
<dbReference type="AlphaFoldDB" id="A0A0E9NAW4"/>
<accession>A0A0E9NAW4</accession>
<reference evidence="1 2" key="1">
    <citation type="journal article" date="2011" name="J. Gen. Appl. Microbiol.">
        <title>Draft genome sequencing of the enigmatic yeast Saitoella complicata.</title>
        <authorList>
            <person name="Nishida H."/>
            <person name="Hamamoto M."/>
            <person name="Sugiyama J."/>
        </authorList>
    </citation>
    <scope>NUCLEOTIDE SEQUENCE [LARGE SCALE GENOMIC DNA]</scope>
    <source>
        <strain evidence="1 2">NRRL Y-17804</strain>
    </source>
</reference>
<gene>
    <name evidence="1" type="ORF">G7K_1181-t1</name>
</gene>
<reference evidence="1 2" key="2">
    <citation type="journal article" date="2014" name="J. Gen. Appl. Microbiol.">
        <title>The early diverging ascomycetous budding yeast Saitoella complicata has three histone deacetylases belonging to the Clr6, Hos2, and Rpd3 lineages.</title>
        <authorList>
            <person name="Nishida H."/>
            <person name="Matsumoto T."/>
            <person name="Kondo S."/>
            <person name="Hamamoto M."/>
            <person name="Yoshikawa H."/>
        </authorList>
    </citation>
    <scope>NUCLEOTIDE SEQUENCE [LARGE SCALE GENOMIC DNA]</scope>
    <source>
        <strain evidence="1 2">NRRL Y-17804</strain>
    </source>
</reference>
<organism evidence="1 2">
    <name type="scientific">Saitoella complicata (strain BCRC 22490 / CBS 7301 / JCM 7358 / NBRC 10748 / NRRL Y-17804)</name>
    <dbReference type="NCBI Taxonomy" id="698492"/>
    <lineage>
        <taxon>Eukaryota</taxon>
        <taxon>Fungi</taxon>
        <taxon>Dikarya</taxon>
        <taxon>Ascomycota</taxon>
        <taxon>Taphrinomycotina</taxon>
        <taxon>Taphrinomycotina incertae sedis</taxon>
        <taxon>Saitoella</taxon>
    </lineage>
</organism>
<reference evidence="1 2" key="3">
    <citation type="journal article" date="2015" name="Genome Announc.">
        <title>Draft Genome Sequence of the Archiascomycetous Yeast Saitoella complicata.</title>
        <authorList>
            <person name="Yamauchi K."/>
            <person name="Kondo S."/>
            <person name="Hamamoto M."/>
            <person name="Takahashi Y."/>
            <person name="Ogura Y."/>
            <person name="Hayashi T."/>
            <person name="Nishida H."/>
        </authorList>
    </citation>
    <scope>NUCLEOTIDE SEQUENCE [LARGE SCALE GENOMIC DNA]</scope>
    <source>
        <strain evidence="1 2">NRRL Y-17804</strain>
    </source>
</reference>
<evidence type="ECO:0000313" key="2">
    <source>
        <dbReference type="Proteomes" id="UP000033140"/>
    </source>
</evidence>
<dbReference type="EMBL" id="BACD03000006">
    <property type="protein sequence ID" value="GAO46964.1"/>
    <property type="molecule type" value="Genomic_DNA"/>
</dbReference>
<evidence type="ECO:0000313" key="1">
    <source>
        <dbReference type="EMBL" id="GAO46964.1"/>
    </source>
</evidence>